<dbReference type="AlphaFoldDB" id="F0RK15"/>
<feature type="compositionally biased region" description="Low complexity" evidence="1">
    <location>
        <begin position="14"/>
        <end position="52"/>
    </location>
</feature>
<accession>F0RK15</accession>
<dbReference type="InterPro" id="IPR002744">
    <property type="entry name" value="MIP18-like"/>
</dbReference>
<dbReference type="Pfam" id="PF01883">
    <property type="entry name" value="FeS_assembly_P"/>
    <property type="match status" value="1"/>
</dbReference>
<reference evidence="3 4" key="2">
    <citation type="journal article" date="2012" name="Stand. Genomic Sci.">
        <title>Complete genome sequence of the orange-red pigmented, radioresistant Deinococcus proteolyticus type strain (MRP(T)).</title>
        <authorList>
            <person name="Copeland A."/>
            <person name="Zeytun A."/>
            <person name="Yassawong M."/>
            <person name="Nolan M."/>
            <person name="Lucas S."/>
            <person name="Hammon N."/>
            <person name="Deshpande S."/>
            <person name="Cheng J.F."/>
            <person name="Han C."/>
            <person name="Tapia R."/>
            <person name="Goodwin L.A."/>
            <person name="Pitluck S."/>
            <person name="Mavromatis K."/>
            <person name="Liolios K."/>
            <person name="Pagani I."/>
            <person name="Ivanova N."/>
            <person name="Mikhailova N."/>
            <person name="Pati A."/>
            <person name="Chen A."/>
            <person name="Palaniappan K."/>
            <person name="Land M."/>
            <person name="Hauser L."/>
            <person name="Jeffries C.D."/>
            <person name="Brambilla E.M."/>
            <person name="Rohde M."/>
            <person name="Sikorski J."/>
            <person name="Pukall R."/>
            <person name="Goker M."/>
            <person name="Detter J.C."/>
            <person name="Woyke T."/>
            <person name="Bristow J."/>
            <person name="Eisen J.A."/>
            <person name="Markowitz V."/>
            <person name="Hugenholtz P."/>
            <person name="Kyrpides N.C."/>
            <person name="Klenk H.P."/>
            <person name="Lapidus A."/>
        </authorList>
    </citation>
    <scope>NUCLEOTIDE SEQUENCE [LARGE SCALE GENOMIC DNA]</scope>
    <source>
        <strain evidence="4">ATCC 35074 / DSM 20540 / JCM 6276 / NBRC 101906 / NCIMB 13154 / VKM Ac-1939 / CCM 2703 / MRP</strain>
    </source>
</reference>
<feature type="domain" description="MIP18 family-like" evidence="2">
    <location>
        <begin position="65"/>
        <end position="137"/>
    </location>
</feature>
<dbReference type="Gene3D" id="3.30.300.130">
    <property type="entry name" value="Fe-S cluster assembly (FSCA)"/>
    <property type="match status" value="1"/>
</dbReference>
<dbReference type="EMBL" id="CP002536">
    <property type="protein sequence ID" value="ADY26661.1"/>
    <property type="molecule type" value="Genomic_DNA"/>
</dbReference>
<gene>
    <name evidence="3" type="ordered locus">Deipr_1523</name>
</gene>
<reference evidence="4" key="1">
    <citation type="submission" date="2011-02" db="EMBL/GenBank/DDBJ databases">
        <title>The complete sequence of chromosome of Deinococcus proteolyticus DSM 20540.</title>
        <authorList>
            <consortium name="US DOE Joint Genome Institute (JGI-PGF)"/>
            <person name="Lucas S."/>
            <person name="Copeland A."/>
            <person name="Lapidus A."/>
            <person name="Bruce D."/>
            <person name="Goodwin L."/>
            <person name="Pitluck S."/>
            <person name="Kyrpides N."/>
            <person name="Mavromatis K."/>
            <person name="Pagani I."/>
            <person name="Ivanova N."/>
            <person name="Ovchinnikova G."/>
            <person name="Zeytun A."/>
            <person name="Detter J.C."/>
            <person name="Han C."/>
            <person name="Land M."/>
            <person name="Hauser L."/>
            <person name="Markowitz V."/>
            <person name="Cheng J.-F."/>
            <person name="Hugenholtz P."/>
            <person name="Woyke T."/>
            <person name="Wu D."/>
            <person name="Pukall R."/>
            <person name="Steenblock K."/>
            <person name="Brambilla E."/>
            <person name="Klenk H.-P."/>
            <person name="Eisen J.A."/>
        </authorList>
    </citation>
    <scope>NUCLEOTIDE SEQUENCE [LARGE SCALE GENOMIC DNA]</scope>
    <source>
        <strain evidence="4">ATCC 35074 / DSM 20540 / JCM 6276 / NBRC 101906 / NCIMB 13154 / VKM Ac-1939 / CCM 2703 / MRP</strain>
    </source>
</reference>
<evidence type="ECO:0000313" key="4">
    <source>
        <dbReference type="Proteomes" id="UP000007718"/>
    </source>
</evidence>
<dbReference type="PANTHER" id="PTHR42831:SF1">
    <property type="entry name" value="FE-S PROTEIN MATURATION AUXILIARY FACTOR YITW"/>
    <property type="match status" value="1"/>
</dbReference>
<dbReference type="InterPro" id="IPR034904">
    <property type="entry name" value="FSCA_dom_sf"/>
</dbReference>
<evidence type="ECO:0000256" key="1">
    <source>
        <dbReference type="SAM" id="MobiDB-lite"/>
    </source>
</evidence>
<dbReference type="KEGG" id="dpt:Deipr_1523"/>
<name>F0RK15_DEIPM</name>
<sequence length="165" mass="17266">MDDRTPKPPIDQIPASATAGGSQAASPAPAATDPAPANAATANAVTTGPASTDAAQAAGADLPTKEQVLEALKIVKDPEIPVNVVDLGLIYDVEIMPSGRVEVTMTLTSVGCPVQDLIRADAEMAVGRLDGVTEVSVEFVWTPPWTMEMMTEDGKRQMRMFGFNV</sequence>
<evidence type="ECO:0000259" key="2">
    <source>
        <dbReference type="Pfam" id="PF01883"/>
    </source>
</evidence>
<dbReference type="Proteomes" id="UP000007718">
    <property type="component" value="Chromosome"/>
</dbReference>
<dbReference type="SUPFAM" id="SSF117916">
    <property type="entry name" value="Fe-S cluster assembly (FSCA) domain-like"/>
    <property type="match status" value="1"/>
</dbReference>
<keyword evidence="4" id="KW-1185">Reference proteome</keyword>
<dbReference type="InterPro" id="IPR052339">
    <property type="entry name" value="Fe-S_Maturation_MIP18"/>
</dbReference>
<evidence type="ECO:0000313" key="3">
    <source>
        <dbReference type="EMBL" id="ADY26661.1"/>
    </source>
</evidence>
<organism evidence="3 4">
    <name type="scientific">Deinococcus proteolyticus (strain ATCC 35074 / DSM 20540 / JCM 6276 / NBRC 101906 / NCIMB 13154 / VKM Ac-1939 / CCM 2703 / MRP)</name>
    <dbReference type="NCBI Taxonomy" id="693977"/>
    <lineage>
        <taxon>Bacteria</taxon>
        <taxon>Thermotogati</taxon>
        <taxon>Deinococcota</taxon>
        <taxon>Deinococci</taxon>
        <taxon>Deinococcales</taxon>
        <taxon>Deinococcaceae</taxon>
        <taxon>Deinococcus</taxon>
    </lineage>
</organism>
<dbReference type="STRING" id="693977.Deipr_1523"/>
<dbReference type="PANTHER" id="PTHR42831">
    <property type="entry name" value="FE-S PROTEIN MATURATION AUXILIARY FACTOR YITW"/>
    <property type="match status" value="1"/>
</dbReference>
<proteinExistence type="predicted"/>
<protein>
    <recommendedName>
        <fullName evidence="2">MIP18 family-like domain-containing protein</fullName>
    </recommendedName>
</protein>
<dbReference type="eggNOG" id="COG2151">
    <property type="taxonomic scope" value="Bacteria"/>
</dbReference>
<feature type="region of interest" description="Disordered" evidence="1">
    <location>
        <begin position="1"/>
        <end position="52"/>
    </location>
</feature>
<dbReference type="HOGENOM" id="CLU_091588_1_1_0"/>